<dbReference type="GO" id="GO:0016540">
    <property type="term" value="P:protein autoprocessing"/>
    <property type="evidence" value="ECO:0007669"/>
    <property type="project" value="TreeGrafter"/>
</dbReference>
<dbReference type="PANTHER" id="PTHR13029:SF18">
    <property type="entry name" value="MYELIN REGULATORY FACTOR HOMOLOG 1"/>
    <property type="match status" value="1"/>
</dbReference>
<dbReference type="InterPro" id="IPR030392">
    <property type="entry name" value="S74_ICA"/>
</dbReference>
<evidence type="ECO:0000259" key="1">
    <source>
        <dbReference type="PROSITE" id="PS51688"/>
    </source>
</evidence>
<feature type="domain" description="Peptidase S74" evidence="1">
    <location>
        <begin position="375"/>
        <end position="548"/>
    </location>
</feature>
<name>A0A6C0CEJ9_9ZZZZ</name>
<dbReference type="InterPro" id="IPR051577">
    <property type="entry name" value="MRF-like"/>
</dbReference>
<accession>A0A6C0CEJ9</accession>
<dbReference type="AlphaFoldDB" id="A0A6C0CEJ9"/>
<dbReference type="EMBL" id="MN739403">
    <property type="protein sequence ID" value="QHT02851.1"/>
    <property type="molecule type" value="Genomic_DNA"/>
</dbReference>
<reference evidence="2" key="1">
    <citation type="journal article" date="2020" name="Nature">
        <title>Giant virus diversity and host interactions through global metagenomics.</title>
        <authorList>
            <person name="Schulz F."/>
            <person name="Roux S."/>
            <person name="Paez-Espino D."/>
            <person name="Jungbluth S."/>
            <person name="Walsh D.A."/>
            <person name="Denef V.J."/>
            <person name="McMahon K.D."/>
            <person name="Konstantinidis K.T."/>
            <person name="Eloe-Fadrosh E.A."/>
            <person name="Kyrpides N.C."/>
            <person name="Woyke T."/>
        </authorList>
    </citation>
    <scope>NUCLEOTIDE SEQUENCE</scope>
    <source>
        <strain evidence="2">GVMAG-M-3300020727-4</strain>
    </source>
</reference>
<dbReference type="PROSITE" id="PS51688">
    <property type="entry name" value="ICA"/>
    <property type="match status" value="1"/>
</dbReference>
<dbReference type="GO" id="GO:0045893">
    <property type="term" value="P:positive regulation of DNA-templated transcription"/>
    <property type="evidence" value="ECO:0007669"/>
    <property type="project" value="TreeGrafter"/>
</dbReference>
<dbReference type="GO" id="GO:0005634">
    <property type="term" value="C:nucleus"/>
    <property type="evidence" value="ECO:0007669"/>
    <property type="project" value="TreeGrafter"/>
</dbReference>
<protein>
    <recommendedName>
        <fullName evidence="1">Peptidase S74 domain-containing protein</fullName>
    </recommendedName>
</protein>
<dbReference type="GO" id="GO:0003700">
    <property type="term" value="F:DNA-binding transcription factor activity"/>
    <property type="evidence" value="ECO:0007669"/>
    <property type="project" value="TreeGrafter"/>
</dbReference>
<proteinExistence type="predicted"/>
<dbReference type="GO" id="GO:0043565">
    <property type="term" value="F:sequence-specific DNA binding"/>
    <property type="evidence" value="ECO:0007669"/>
    <property type="project" value="TreeGrafter"/>
</dbReference>
<organism evidence="2">
    <name type="scientific">viral metagenome</name>
    <dbReference type="NCBI Taxonomy" id="1070528"/>
    <lineage>
        <taxon>unclassified sequences</taxon>
        <taxon>metagenomes</taxon>
        <taxon>organismal metagenomes</taxon>
    </lineage>
</organism>
<dbReference type="GO" id="GO:0005789">
    <property type="term" value="C:endoplasmic reticulum membrane"/>
    <property type="evidence" value="ECO:0007669"/>
    <property type="project" value="TreeGrafter"/>
</dbReference>
<dbReference type="PANTHER" id="PTHR13029">
    <property type="match status" value="1"/>
</dbReference>
<evidence type="ECO:0000313" key="2">
    <source>
        <dbReference type="EMBL" id="QHT02851.1"/>
    </source>
</evidence>
<dbReference type="Pfam" id="PF13884">
    <property type="entry name" value="Peptidase_S74"/>
    <property type="match status" value="1"/>
</dbReference>
<sequence length="560" mass="60448">MSQSTIKISTVLNSKLSSNGGTMTGALTYNTTTGNNPILISSSLTTANNAIQFINNDNKTAYIGLGATSMSGGGYYCSNLYFESTAAYGGMIFNTGGNVGTNVPRMIITSNGNIGIGITNPSTTLTTNGSITILGSTTNNLIFDNNLNNYKIQLYTGNGFGVNSSGLMHISSGAHLFYNSSSLTTVLASISPSGDLTLGGTIYAGNISTGGKMVLGNGVWHNSADGVNRFFFDTNGKTYFHQGGNAGYVFRNTAQGDVFTITDSGNILVANAALITATSLDFSNGGVNSFQGSIYLGAGSWHSGNYNSIYTDCGANASTYCRLVFTNYNAGSPGGFYFSQGNGAGGLSVNTIPNPSYSISTGYSCYFSATSYPCDRRIKKNISNVNEANGLEKILSLKAVKYNYIDEKKGKNDVYGFISQDVIKIIPEAVEIKDEYIPNIYTNATYVDNIVYFDDNVDISILNINTEIKIDANDETEYYKIIDKTSNSIKLDNNIKLNQRKQPNTSNCFIYGTNINDFHTLNKDYIFTLNVSATQELYKIIQQQQEQINKLIIEVENLKK</sequence>